<reference evidence="3 4" key="1">
    <citation type="submission" date="2019-03" db="EMBL/GenBank/DDBJ databases">
        <authorList>
            <person name="Gaulin E."/>
            <person name="Dumas B."/>
        </authorList>
    </citation>
    <scope>NUCLEOTIDE SEQUENCE [LARGE SCALE GENOMIC DNA]</scope>
    <source>
        <strain evidence="3">CBS 568.67</strain>
    </source>
</reference>
<sequence length="163" mass="18166">MKTILYLAALAATFVTLTAAPAQGRPDPVFLATCLKNVQNVMVSTALTPAFSNCAQAIDIDETLVKKRILFGTDSRGRIEPALSNEPRCYKTWYGSVVIAIRRMPLVNGKVCTLNQPWFHGLSSVLVSDFNWQFEDYINYANEVVNINTKPIGRSVHLRTWST</sequence>
<dbReference type="Proteomes" id="UP000332933">
    <property type="component" value="Unassembled WGS sequence"/>
</dbReference>
<evidence type="ECO:0000313" key="2">
    <source>
        <dbReference type="EMBL" id="KAF0720035.1"/>
    </source>
</evidence>
<gene>
    <name evidence="3" type="primary">Aste57867_614</name>
    <name evidence="2" type="ORF">As57867_000613</name>
    <name evidence="3" type="ORF">ASTE57867_614</name>
</gene>
<dbReference type="EMBL" id="CAADRA010000035">
    <property type="protein sequence ID" value="VFT77839.1"/>
    <property type="molecule type" value="Genomic_DNA"/>
</dbReference>
<evidence type="ECO:0000256" key="1">
    <source>
        <dbReference type="SAM" id="SignalP"/>
    </source>
</evidence>
<evidence type="ECO:0000313" key="3">
    <source>
        <dbReference type="EMBL" id="VFT77839.1"/>
    </source>
</evidence>
<feature type="signal peptide" evidence="1">
    <location>
        <begin position="1"/>
        <end position="24"/>
    </location>
</feature>
<protein>
    <submittedName>
        <fullName evidence="3">Aste57867_614 protein</fullName>
    </submittedName>
</protein>
<evidence type="ECO:0000313" key="4">
    <source>
        <dbReference type="Proteomes" id="UP000332933"/>
    </source>
</evidence>
<dbReference type="AlphaFoldDB" id="A0A485K8A0"/>
<reference evidence="2" key="2">
    <citation type="submission" date="2019-06" db="EMBL/GenBank/DDBJ databases">
        <title>Genomics analysis of Aphanomyces spp. identifies a new class of oomycete effector associated with host adaptation.</title>
        <authorList>
            <person name="Gaulin E."/>
        </authorList>
    </citation>
    <scope>NUCLEOTIDE SEQUENCE</scope>
    <source>
        <strain evidence="2">CBS 578.67</strain>
    </source>
</reference>
<keyword evidence="4" id="KW-1185">Reference proteome</keyword>
<feature type="chain" id="PRO_5033827147" evidence="1">
    <location>
        <begin position="25"/>
        <end position="163"/>
    </location>
</feature>
<proteinExistence type="predicted"/>
<organism evidence="3 4">
    <name type="scientific">Aphanomyces stellatus</name>
    <dbReference type="NCBI Taxonomy" id="120398"/>
    <lineage>
        <taxon>Eukaryota</taxon>
        <taxon>Sar</taxon>
        <taxon>Stramenopiles</taxon>
        <taxon>Oomycota</taxon>
        <taxon>Saprolegniomycetes</taxon>
        <taxon>Saprolegniales</taxon>
        <taxon>Verrucalvaceae</taxon>
        <taxon>Aphanomyces</taxon>
    </lineage>
</organism>
<dbReference type="EMBL" id="VJMH01000035">
    <property type="protein sequence ID" value="KAF0720035.1"/>
    <property type="molecule type" value="Genomic_DNA"/>
</dbReference>
<name>A0A485K8A0_9STRA</name>
<keyword evidence="1" id="KW-0732">Signal</keyword>
<accession>A0A485K8A0</accession>